<dbReference type="InterPro" id="IPR026960">
    <property type="entry name" value="RVT-Znf"/>
</dbReference>
<gene>
    <name evidence="2" type="ORF">TSUD_227660</name>
</gene>
<sequence>MLLRSFELVSGLKINFVKSQIYGINVDDRVLAADSTFLSCKIGSIPFKFLGIPVGPNPRRRETWKPVVEAMNKRLNTWNSRHLSFGGCLTLINSWDQICLPKELGGLGVKNLDLFNVALLNKWKWRFLTDNDALWADLLRFRYGHLPTLVIGGSPIPLGAKYSTWWKDIMSSGREAESDGFQTNVRAVVGNGNNIGFWKFKWFGNQPFNELFPNLFAKETHLNVMIAERLGGNGVSYMSSWQWVDRLSTEEANQMKELSEPLVGFSLHPFNSDRWRWIQESSGIFSVKSYYNVLIENSHMEELDINVLTAIRQLCRNDVPSKVLFFGWRLLLERPPTRVALNHRGILLNQQDLSCIFCSLIHEDCSHLFFQCPFSKSVWEAVCTWVEKGYPTWAEGWNHFRLFGDMVKLRDCDRIRHLI</sequence>
<evidence type="ECO:0000313" key="3">
    <source>
        <dbReference type="Proteomes" id="UP000242715"/>
    </source>
</evidence>
<reference evidence="3" key="1">
    <citation type="journal article" date="2017" name="Front. Plant Sci.">
        <title>Climate Clever Clovers: New Paradigm to Reduce the Environmental Footprint of Ruminants by Breeding Low Methanogenic Forages Utilizing Haplotype Variation.</title>
        <authorList>
            <person name="Kaur P."/>
            <person name="Appels R."/>
            <person name="Bayer P.E."/>
            <person name="Keeble-Gagnere G."/>
            <person name="Wang J."/>
            <person name="Hirakawa H."/>
            <person name="Shirasawa K."/>
            <person name="Vercoe P."/>
            <person name="Stefanova K."/>
            <person name="Durmic Z."/>
            <person name="Nichols P."/>
            <person name="Revell C."/>
            <person name="Isobe S.N."/>
            <person name="Edwards D."/>
            <person name="Erskine W."/>
        </authorList>
    </citation>
    <scope>NUCLEOTIDE SEQUENCE [LARGE SCALE GENOMIC DNA]</scope>
    <source>
        <strain evidence="3">cv. Daliak</strain>
    </source>
</reference>
<dbReference type="Pfam" id="PF13966">
    <property type="entry name" value="zf-RVT"/>
    <property type="match status" value="1"/>
</dbReference>
<accession>A0A2Z6MG31</accession>
<evidence type="ECO:0000259" key="1">
    <source>
        <dbReference type="Pfam" id="PF13966"/>
    </source>
</evidence>
<dbReference type="OrthoDB" id="1743609at2759"/>
<dbReference type="PANTHER" id="PTHR33116">
    <property type="entry name" value="REVERSE TRANSCRIPTASE ZINC-BINDING DOMAIN-CONTAINING PROTEIN-RELATED-RELATED"/>
    <property type="match status" value="1"/>
</dbReference>
<dbReference type="EMBL" id="DF973243">
    <property type="protein sequence ID" value="GAU22230.1"/>
    <property type="molecule type" value="Genomic_DNA"/>
</dbReference>
<keyword evidence="3" id="KW-1185">Reference proteome</keyword>
<dbReference type="Proteomes" id="UP000242715">
    <property type="component" value="Unassembled WGS sequence"/>
</dbReference>
<evidence type="ECO:0000313" key="2">
    <source>
        <dbReference type="EMBL" id="GAU22230.1"/>
    </source>
</evidence>
<organism evidence="2 3">
    <name type="scientific">Trifolium subterraneum</name>
    <name type="common">Subterranean clover</name>
    <dbReference type="NCBI Taxonomy" id="3900"/>
    <lineage>
        <taxon>Eukaryota</taxon>
        <taxon>Viridiplantae</taxon>
        <taxon>Streptophyta</taxon>
        <taxon>Embryophyta</taxon>
        <taxon>Tracheophyta</taxon>
        <taxon>Spermatophyta</taxon>
        <taxon>Magnoliopsida</taxon>
        <taxon>eudicotyledons</taxon>
        <taxon>Gunneridae</taxon>
        <taxon>Pentapetalae</taxon>
        <taxon>rosids</taxon>
        <taxon>fabids</taxon>
        <taxon>Fabales</taxon>
        <taxon>Fabaceae</taxon>
        <taxon>Papilionoideae</taxon>
        <taxon>50 kb inversion clade</taxon>
        <taxon>NPAAA clade</taxon>
        <taxon>Hologalegina</taxon>
        <taxon>IRL clade</taxon>
        <taxon>Trifolieae</taxon>
        <taxon>Trifolium</taxon>
    </lineage>
</organism>
<name>A0A2Z6MG31_TRISU</name>
<protein>
    <recommendedName>
        <fullName evidence="1">Reverse transcriptase zinc-binding domain-containing protein</fullName>
    </recommendedName>
</protein>
<dbReference type="AlphaFoldDB" id="A0A2Z6MG31"/>
<dbReference type="PANTHER" id="PTHR33116:SF78">
    <property type="entry name" value="OS12G0587133 PROTEIN"/>
    <property type="match status" value="1"/>
</dbReference>
<feature type="domain" description="Reverse transcriptase zinc-binding" evidence="1">
    <location>
        <begin position="285"/>
        <end position="379"/>
    </location>
</feature>
<proteinExistence type="predicted"/>